<dbReference type="EMBL" id="JAQQWI010000016">
    <property type="protein sequence ID" value="KAK8008386.1"/>
    <property type="molecule type" value="Genomic_DNA"/>
</dbReference>
<comment type="caution">
    <text evidence="2">The sequence shown here is derived from an EMBL/GenBank/DDBJ whole genome shotgun (WGS) entry which is preliminary data.</text>
</comment>
<dbReference type="Proteomes" id="UP001396898">
    <property type="component" value="Unassembled WGS sequence"/>
</dbReference>
<accession>A0ABR1RES9</accession>
<evidence type="ECO:0000313" key="3">
    <source>
        <dbReference type="Proteomes" id="UP001396898"/>
    </source>
</evidence>
<reference evidence="2 3" key="1">
    <citation type="submission" date="2023-01" db="EMBL/GenBank/DDBJ databases">
        <title>Analysis of 21 Apiospora genomes using comparative genomics revels a genus with tremendous synthesis potential of carbohydrate active enzymes and secondary metabolites.</title>
        <authorList>
            <person name="Sorensen T."/>
        </authorList>
    </citation>
    <scope>NUCLEOTIDE SEQUENCE [LARGE SCALE GENOMIC DNA]</scope>
    <source>
        <strain evidence="2 3">CBS 20057</strain>
    </source>
</reference>
<dbReference type="InterPro" id="IPR053204">
    <property type="entry name" value="Oxopyrrolidines_Biosynth-assoc"/>
</dbReference>
<dbReference type="PANTHER" id="PTHR38797">
    <property type="entry name" value="NUCLEAR PORE COMPLEX PROTEIN NUP85-RELATED"/>
    <property type="match status" value="1"/>
</dbReference>
<organism evidence="2 3">
    <name type="scientific">Apiospora marii</name>
    <dbReference type="NCBI Taxonomy" id="335849"/>
    <lineage>
        <taxon>Eukaryota</taxon>
        <taxon>Fungi</taxon>
        <taxon>Dikarya</taxon>
        <taxon>Ascomycota</taxon>
        <taxon>Pezizomycotina</taxon>
        <taxon>Sordariomycetes</taxon>
        <taxon>Xylariomycetidae</taxon>
        <taxon>Amphisphaeriales</taxon>
        <taxon>Apiosporaceae</taxon>
        <taxon>Apiospora</taxon>
    </lineage>
</organism>
<proteinExistence type="predicted"/>
<dbReference type="PANTHER" id="PTHR38797:SF4">
    <property type="entry name" value="NUCLEAR PORE COMPLEX PROTEIN NUP85"/>
    <property type="match status" value="1"/>
</dbReference>
<feature type="compositionally biased region" description="Low complexity" evidence="1">
    <location>
        <begin position="288"/>
        <end position="301"/>
    </location>
</feature>
<evidence type="ECO:0000313" key="2">
    <source>
        <dbReference type="EMBL" id="KAK8008386.1"/>
    </source>
</evidence>
<keyword evidence="3" id="KW-1185">Reference proteome</keyword>
<sequence length="341" mass="38054">MASSDIDLYSLQGIKGQGLSEQERAVLDILGLAMRTPTSPEAMVDAARQLDAKCPPLEEEIEFNTYVSDVWIMVVSIASSYDVSDEVQGYLIDILKALEQQPKNLLRINIVEGDCRDYKPQIAMHIYWDFEDPTYILPEENGILPGDLVGWRKLNSFYARLTEAKIFEPSYQVMEAMNRALEEDISALNHPGLEECRVQIACEWMERCAGQMLLWALENHGNNKDGSVIRSAWQYENGALYKGPSAMCLQRWGFWIQRFQVLGKKDSGLPEETRKAALEAARYMKTVEGSAGHTSASGASEELSEEPSQVPLKEPSDKPKTGTSGKPVEGTLNEPKAKGEV</sequence>
<feature type="region of interest" description="Disordered" evidence="1">
    <location>
        <begin position="287"/>
        <end position="341"/>
    </location>
</feature>
<name>A0ABR1RES9_9PEZI</name>
<dbReference type="Pfam" id="PF12311">
    <property type="entry name" value="DUF3632"/>
    <property type="match status" value="1"/>
</dbReference>
<gene>
    <name evidence="2" type="ORF">PG991_010937</name>
</gene>
<dbReference type="InterPro" id="IPR022085">
    <property type="entry name" value="OpdG"/>
</dbReference>
<protein>
    <submittedName>
        <fullName evidence="2">Uncharacterized protein</fullName>
    </submittedName>
</protein>
<evidence type="ECO:0000256" key="1">
    <source>
        <dbReference type="SAM" id="MobiDB-lite"/>
    </source>
</evidence>